<dbReference type="Pfam" id="PF05719">
    <property type="entry name" value="GPP34"/>
    <property type="match status" value="1"/>
</dbReference>
<dbReference type="RefSeq" id="WP_200321627.1">
    <property type="nucleotide sequence ID" value="NZ_JAENJH010000006.1"/>
</dbReference>
<reference evidence="5" key="1">
    <citation type="submission" date="2020-12" db="EMBL/GenBank/DDBJ databases">
        <title>Prauserella sp. ASG 168, a novel actinomycete isolated from cave rock.</title>
        <authorList>
            <person name="Suriyachadkun C."/>
        </authorList>
    </citation>
    <scope>NUCLEOTIDE SEQUENCE</scope>
    <source>
        <strain evidence="5">ASG 168</strain>
    </source>
</reference>
<gene>
    <name evidence="5" type="ORF">JHE00_23125</name>
</gene>
<evidence type="ECO:0000256" key="2">
    <source>
        <dbReference type="ARBA" id="ARBA00023034"/>
    </source>
</evidence>
<dbReference type="GO" id="GO:0070273">
    <property type="term" value="F:phosphatidylinositol-4-phosphate binding"/>
    <property type="evidence" value="ECO:0007669"/>
    <property type="project" value="InterPro"/>
</dbReference>
<evidence type="ECO:0000256" key="1">
    <source>
        <dbReference type="ARBA" id="ARBA00004255"/>
    </source>
</evidence>
<dbReference type="AlphaFoldDB" id="A0A934V7Z9"/>
<organism evidence="5 6">
    <name type="scientific">Prauserella cavernicola</name>
    <dbReference type="NCBI Taxonomy" id="2800127"/>
    <lineage>
        <taxon>Bacteria</taxon>
        <taxon>Bacillati</taxon>
        <taxon>Actinomycetota</taxon>
        <taxon>Actinomycetes</taxon>
        <taxon>Pseudonocardiales</taxon>
        <taxon>Pseudonocardiaceae</taxon>
        <taxon>Prauserella</taxon>
    </lineage>
</organism>
<dbReference type="InterPro" id="IPR038261">
    <property type="entry name" value="GPP34-like_sf"/>
</dbReference>
<dbReference type="Gene3D" id="1.10.3630.10">
    <property type="entry name" value="yeast vps74-n-term truncation variant domain like"/>
    <property type="match status" value="1"/>
</dbReference>
<dbReference type="EMBL" id="JAENJH010000006">
    <property type="protein sequence ID" value="MBK1787228.1"/>
    <property type="molecule type" value="Genomic_DNA"/>
</dbReference>
<accession>A0A934V7Z9</accession>
<dbReference type="GO" id="GO:0005737">
    <property type="term" value="C:cytoplasm"/>
    <property type="evidence" value="ECO:0007669"/>
    <property type="project" value="UniProtKB-ARBA"/>
</dbReference>
<keyword evidence="3" id="KW-0446">Lipid-binding</keyword>
<dbReference type="InterPro" id="IPR008628">
    <property type="entry name" value="GPP34-like"/>
</dbReference>
<evidence type="ECO:0000256" key="4">
    <source>
        <dbReference type="ARBA" id="ARBA00023136"/>
    </source>
</evidence>
<keyword evidence="4" id="KW-0472">Membrane</keyword>
<evidence type="ECO:0000313" key="6">
    <source>
        <dbReference type="Proteomes" id="UP000635245"/>
    </source>
</evidence>
<proteinExistence type="predicted"/>
<dbReference type="Proteomes" id="UP000635245">
    <property type="component" value="Unassembled WGS sequence"/>
</dbReference>
<dbReference type="GO" id="GO:0012505">
    <property type="term" value="C:endomembrane system"/>
    <property type="evidence" value="ECO:0007669"/>
    <property type="project" value="UniProtKB-ARBA"/>
</dbReference>
<comment type="caution">
    <text evidence="5">The sequence shown here is derived from an EMBL/GenBank/DDBJ whole genome shotgun (WGS) entry which is preliminary data.</text>
</comment>
<name>A0A934V7Z9_9PSEU</name>
<comment type="subcellular location">
    <subcellularLocation>
        <location evidence="1">Golgi apparatus membrane</location>
        <topology evidence="1">Peripheral membrane protein</topology>
        <orientation evidence="1">Cytoplasmic side</orientation>
    </subcellularLocation>
</comment>
<protein>
    <submittedName>
        <fullName evidence="5">GPP34 family phosphoprotein</fullName>
    </submittedName>
</protein>
<evidence type="ECO:0000313" key="5">
    <source>
        <dbReference type="EMBL" id="MBK1787228.1"/>
    </source>
</evidence>
<keyword evidence="2" id="KW-0333">Golgi apparatus</keyword>
<keyword evidence="6" id="KW-1185">Reference proteome</keyword>
<evidence type="ECO:0000256" key="3">
    <source>
        <dbReference type="ARBA" id="ARBA00023121"/>
    </source>
</evidence>
<sequence length="229" mass="24972">MTTQGMAPIADDLLLLLLDERSGRFPGNRPLDGMIAGTLLLELARGNRLDASEGERRIFVEDATPTGIPALDATLEAVGELEGSTLQDALGALADGRHAEAVRRLVDAHAVREQKQRRLLGLVSTTTWRLTDHDRVRALHTALEDVLVRGQEPDDRVATIICLLFVLELLDRIVDAEDREAVNHRAVDIVEQVSLTNSLSQALMSGESLLLSATHSLTPVNVIVSQLRD</sequence>